<dbReference type="Proteomes" id="UP000005238">
    <property type="component" value="Unassembled WGS sequence"/>
</dbReference>
<dbReference type="AlphaFoldDB" id="H3GRE2"/>
<sequence>MSNVSAENPLAPNVAVGCLARLSPVELMPERYSRHMKIITKLKQIRQVQVSRTGGSYTIDVYTTSQSTTRIPTRLMAADAALVAAKQQQSVALFSRPDVHIEKQFADFVDLRDELAAGCASDVDAAAAPANQSGAEQNFITSMTSVQLQAPTTVVGGGLARLTPMSVMPEKYSRHMQTVTKLKQIRSVLVSATTKSSYAIDVFTPWHSTSRIPTSLKAAAKELQRPDVHIEKQFVAFVHLRDELYESCKTSHPTTGCPFCSEVARTLLLGAVLPGTVLTLVLSQHQQTKAVQRFMESLLVLAASCPVIDSDACPCQEKLPRQLFKFLFAD</sequence>
<evidence type="ECO:0000313" key="2">
    <source>
        <dbReference type="Proteomes" id="UP000005238"/>
    </source>
</evidence>
<organism evidence="1 2">
    <name type="scientific">Phytophthora ramorum</name>
    <name type="common">Sudden oak death agent</name>
    <dbReference type="NCBI Taxonomy" id="164328"/>
    <lineage>
        <taxon>Eukaryota</taxon>
        <taxon>Sar</taxon>
        <taxon>Stramenopiles</taxon>
        <taxon>Oomycota</taxon>
        <taxon>Peronosporomycetes</taxon>
        <taxon>Peronosporales</taxon>
        <taxon>Peronosporaceae</taxon>
        <taxon>Phytophthora</taxon>
    </lineage>
</organism>
<proteinExistence type="predicted"/>
<reference evidence="2" key="1">
    <citation type="journal article" date="2006" name="Science">
        <title>Phytophthora genome sequences uncover evolutionary origins and mechanisms of pathogenesis.</title>
        <authorList>
            <person name="Tyler B.M."/>
            <person name="Tripathy S."/>
            <person name="Zhang X."/>
            <person name="Dehal P."/>
            <person name="Jiang R.H."/>
            <person name="Aerts A."/>
            <person name="Arredondo F.D."/>
            <person name="Baxter L."/>
            <person name="Bensasson D."/>
            <person name="Beynon J.L."/>
            <person name="Chapman J."/>
            <person name="Damasceno C.M."/>
            <person name="Dorrance A.E."/>
            <person name="Dou D."/>
            <person name="Dickerman A.W."/>
            <person name="Dubchak I.L."/>
            <person name="Garbelotto M."/>
            <person name="Gijzen M."/>
            <person name="Gordon S.G."/>
            <person name="Govers F."/>
            <person name="Grunwald N.J."/>
            <person name="Huang W."/>
            <person name="Ivors K.L."/>
            <person name="Jones R.W."/>
            <person name="Kamoun S."/>
            <person name="Krampis K."/>
            <person name="Lamour K.H."/>
            <person name="Lee M.K."/>
            <person name="McDonald W.H."/>
            <person name="Medina M."/>
            <person name="Meijer H.J."/>
            <person name="Nordberg E.K."/>
            <person name="Maclean D.J."/>
            <person name="Ospina-Giraldo M.D."/>
            <person name="Morris P.F."/>
            <person name="Phuntumart V."/>
            <person name="Putnam N.H."/>
            <person name="Rash S."/>
            <person name="Rose J.K."/>
            <person name="Sakihama Y."/>
            <person name="Salamov A.A."/>
            <person name="Savidor A."/>
            <person name="Scheuring C.F."/>
            <person name="Smith B.M."/>
            <person name="Sobral B.W."/>
            <person name="Terry A."/>
            <person name="Torto-Alalibo T.A."/>
            <person name="Win J."/>
            <person name="Xu Z."/>
            <person name="Zhang H."/>
            <person name="Grigoriev I.V."/>
            <person name="Rokhsar D.S."/>
            <person name="Boore J.L."/>
        </authorList>
    </citation>
    <scope>NUCLEOTIDE SEQUENCE [LARGE SCALE GENOMIC DNA]</scope>
    <source>
        <strain evidence="2">Pr102</strain>
    </source>
</reference>
<dbReference type="EMBL" id="DS566037">
    <property type="status" value="NOT_ANNOTATED_CDS"/>
    <property type="molecule type" value="Genomic_DNA"/>
</dbReference>
<dbReference type="eggNOG" id="ENOG502RECP">
    <property type="taxonomic scope" value="Eukaryota"/>
</dbReference>
<reference evidence="1" key="2">
    <citation type="submission" date="2015-06" db="UniProtKB">
        <authorList>
            <consortium name="EnsemblProtists"/>
        </authorList>
    </citation>
    <scope>IDENTIFICATION</scope>
    <source>
        <strain evidence="1">Pr102</strain>
    </source>
</reference>
<dbReference type="HOGENOM" id="CLU_682365_0_0_1"/>
<name>H3GRE2_PHYRM</name>
<dbReference type="EnsemblProtists" id="Phyra79431">
    <property type="protein sequence ID" value="Phyra79431"/>
    <property type="gene ID" value="Phyra79431"/>
</dbReference>
<keyword evidence="2" id="KW-1185">Reference proteome</keyword>
<protein>
    <submittedName>
        <fullName evidence="1">Uncharacterized protein</fullName>
    </submittedName>
</protein>
<accession>H3GRE2</accession>
<evidence type="ECO:0000313" key="1">
    <source>
        <dbReference type="EnsemblProtists" id="Phyra79431"/>
    </source>
</evidence>
<dbReference type="InParanoid" id="H3GRE2"/>